<feature type="region of interest" description="Disordered" evidence="1">
    <location>
        <begin position="1"/>
        <end position="26"/>
    </location>
</feature>
<keyword evidence="4" id="KW-1185">Reference proteome</keyword>
<name>A0ABN1APU8_9SPHN</name>
<dbReference type="EMBL" id="BAAAEM010000003">
    <property type="protein sequence ID" value="GAA0481502.1"/>
    <property type="molecule type" value="Genomic_DNA"/>
</dbReference>
<reference evidence="3 4" key="1">
    <citation type="journal article" date="2019" name="Int. J. Syst. Evol. Microbiol.">
        <title>The Global Catalogue of Microorganisms (GCM) 10K type strain sequencing project: providing services to taxonomists for standard genome sequencing and annotation.</title>
        <authorList>
            <consortium name="The Broad Institute Genomics Platform"/>
            <consortium name="The Broad Institute Genome Sequencing Center for Infectious Disease"/>
            <person name="Wu L."/>
            <person name="Ma J."/>
        </authorList>
    </citation>
    <scope>NUCLEOTIDE SEQUENCE [LARGE SCALE GENOMIC DNA]</scope>
    <source>
        <strain evidence="3 4">JCM 14162</strain>
    </source>
</reference>
<comment type="caution">
    <text evidence="3">The sequence shown here is derived from an EMBL/GenBank/DDBJ whole genome shotgun (WGS) entry which is preliminary data.</text>
</comment>
<keyword evidence="2" id="KW-0472">Membrane</keyword>
<sequence>MIELSTGMNQKTATSDITDGTHVSDKGSLDKFSIRKRVTIIFVISVTLWSLPMVFWSIL</sequence>
<feature type="compositionally biased region" description="Polar residues" evidence="1">
    <location>
        <begin position="1"/>
        <end position="18"/>
    </location>
</feature>
<evidence type="ECO:0008006" key="5">
    <source>
        <dbReference type="Google" id="ProtNLM"/>
    </source>
</evidence>
<gene>
    <name evidence="3" type="ORF">GCM10009096_24600</name>
</gene>
<feature type="transmembrane region" description="Helical" evidence="2">
    <location>
        <begin position="38"/>
        <end position="58"/>
    </location>
</feature>
<keyword evidence="2" id="KW-1133">Transmembrane helix</keyword>
<evidence type="ECO:0000313" key="3">
    <source>
        <dbReference type="EMBL" id="GAA0481502.1"/>
    </source>
</evidence>
<keyword evidence="2" id="KW-0812">Transmembrane</keyword>
<proteinExistence type="predicted"/>
<protein>
    <recommendedName>
        <fullName evidence="5">Carbohydrate ABC transporter permease</fullName>
    </recommendedName>
</protein>
<evidence type="ECO:0000313" key="4">
    <source>
        <dbReference type="Proteomes" id="UP001500713"/>
    </source>
</evidence>
<evidence type="ECO:0000256" key="1">
    <source>
        <dbReference type="SAM" id="MobiDB-lite"/>
    </source>
</evidence>
<dbReference type="Proteomes" id="UP001500713">
    <property type="component" value="Unassembled WGS sequence"/>
</dbReference>
<accession>A0ABN1APU8</accession>
<organism evidence="3 4">
    <name type="scientific">Parasphingorhabdus litoris</name>
    <dbReference type="NCBI Taxonomy" id="394733"/>
    <lineage>
        <taxon>Bacteria</taxon>
        <taxon>Pseudomonadati</taxon>
        <taxon>Pseudomonadota</taxon>
        <taxon>Alphaproteobacteria</taxon>
        <taxon>Sphingomonadales</taxon>
        <taxon>Sphingomonadaceae</taxon>
        <taxon>Parasphingorhabdus</taxon>
    </lineage>
</organism>
<evidence type="ECO:0000256" key="2">
    <source>
        <dbReference type="SAM" id="Phobius"/>
    </source>
</evidence>